<feature type="transmembrane region" description="Helical" evidence="7">
    <location>
        <begin position="12"/>
        <end position="34"/>
    </location>
</feature>
<feature type="transmembrane region" description="Helical" evidence="7">
    <location>
        <begin position="71"/>
        <end position="98"/>
    </location>
</feature>
<evidence type="ECO:0000256" key="6">
    <source>
        <dbReference type="ARBA" id="ARBA00023136"/>
    </source>
</evidence>
<proteinExistence type="inferred from homology"/>
<dbReference type="InterPro" id="IPR000515">
    <property type="entry name" value="MetI-like"/>
</dbReference>
<comment type="similarity">
    <text evidence="7">Belongs to the binding-protein-dependent transport system permease family.</text>
</comment>
<name>A0A4U0FCW3_9BACL</name>
<dbReference type="EMBL" id="SUPK01000003">
    <property type="protein sequence ID" value="TJY42645.1"/>
    <property type="molecule type" value="Genomic_DNA"/>
</dbReference>
<feature type="transmembrane region" description="Helical" evidence="7">
    <location>
        <begin position="110"/>
        <end position="131"/>
    </location>
</feature>
<feature type="domain" description="ABC transmembrane type-1" evidence="8">
    <location>
        <begin position="72"/>
        <end position="262"/>
    </location>
</feature>
<dbReference type="Proteomes" id="UP000309673">
    <property type="component" value="Unassembled WGS sequence"/>
</dbReference>
<dbReference type="SUPFAM" id="SSF161098">
    <property type="entry name" value="MetI-like"/>
    <property type="match status" value="1"/>
</dbReference>
<dbReference type="InterPro" id="IPR035906">
    <property type="entry name" value="MetI-like_sf"/>
</dbReference>
<comment type="subcellular location">
    <subcellularLocation>
        <location evidence="1 7">Cell membrane</location>
        <topology evidence="1 7">Multi-pass membrane protein</topology>
    </subcellularLocation>
</comment>
<dbReference type="OrthoDB" id="9772609at2"/>
<keyword evidence="3" id="KW-1003">Cell membrane</keyword>
<comment type="caution">
    <text evidence="9">The sequence shown here is derived from an EMBL/GenBank/DDBJ whole genome shotgun (WGS) entry which is preliminary data.</text>
</comment>
<organism evidence="9 10">
    <name type="scientific">Cohnella pontilimi</name>
    <dbReference type="NCBI Taxonomy" id="2564100"/>
    <lineage>
        <taxon>Bacteria</taxon>
        <taxon>Bacillati</taxon>
        <taxon>Bacillota</taxon>
        <taxon>Bacilli</taxon>
        <taxon>Bacillales</taxon>
        <taxon>Paenibacillaceae</taxon>
        <taxon>Cohnella</taxon>
    </lineage>
</organism>
<dbReference type="Gene3D" id="1.10.3720.10">
    <property type="entry name" value="MetI-like"/>
    <property type="match status" value="1"/>
</dbReference>
<keyword evidence="5 7" id="KW-1133">Transmembrane helix</keyword>
<evidence type="ECO:0000256" key="2">
    <source>
        <dbReference type="ARBA" id="ARBA00022448"/>
    </source>
</evidence>
<dbReference type="GO" id="GO:0005886">
    <property type="term" value="C:plasma membrane"/>
    <property type="evidence" value="ECO:0007669"/>
    <property type="project" value="UniProtKB-SubCell"/>
</dbReference>
<evidence type="ECO:0000259" key="8">
    <source>
        <dbReference type="PROSITE" id="PS50928"/>
    </source>
</evidence>
<dbReference type="RefSeq" id="WP_136777064.1">
    <property type="nucleotide sequence ID" value="NZ_SUPK01000003.1"/>
</dbReference>
<dbReference type="GO" id="GO:0055085">
    <property type="term" value="P:transmembrane transport"/>
    <property type="evidence" value="ECO:0007669"/>
    <property type="project" value="InterPro"/>
</dbReference>
<accession>A0A4U0FCW3</accession>
<dbReference type="PROSITE" id="PS51257">
    <property type="entry name" value="PROKAR_LIPOPROTEIN"/>
    <property type="match status" value="1"/>
</dbReference>
<keyword evidence="10" id="KW-1185">Reference proteome</keyword>
<feature type="transmembrane region" description="Helical" evidence="7">
    <location>
        <begin position="143"/>
        <end position="163"/>
    </location>
</feature>
<evidence type="ECO:0000256" key="3">
    <source>
        <dbReference type="ARBA" id="ARBA00022475"/>
    </source>
</evidence>
<dbReference type="Pfam" id="PF00528">
    <property type="entry name" value="BPD_transp_1"/>
    <property type="match status" value="1"/>
</dbReference>
<dbReference type="CDD" id="cd06261">
    <property type="entry name" value="TM_PBP2"/>
    <property type="match status" value="1"/>
</dbReference>
<keyword evidence="4 7" id="KW-0812">Transmembrane</keyword>
<dbReference type="AlphaFoldDB" id="A0A4U0FCW3"/>
<evidence type="ECO:0000313" key="10">
    <source>
        <dbReference type="Proteomes" id="UP000309673"/>
    </source>
</evidence>
<evidence type="ECO:0000313" key="9">
    <source>
        <dbReference type="EMBL" id="TJY42645.1"/>
    </source>
</evidence>
<evidence type="ECO:0000256" key="5">
    <source>
        <dbReference type="ARBA" id="ARBA00022989"/>
    </source>
</evidence>
<dbReference type="PROSITE" id="PS50928">
    <property type="entry name" value="ABC_TM1"/>
    <property type="match status" value="1"/>
</dbReference>
<feature type="transmembrane region" description="Helical" evidence="7">
    <location>
        <begin position="244"/>
        <end position="262"/>
    </location>
</feature>
<sequence length="277" mass="30985">MNGVSEKKKSATFASLLLWIYSCFTVFVLGYLVYNSLRQKGDLLSNTFGLPKSLGFGTYLKMFTEQKFHHYFLNSAFILVATLVLIVLLASMVAYALGRYKFKFKNAVQMYFLLGLMFPASLGVLPLFLLMKDLSLLNSYASVILVMSAGISMPVLLLTDFFAKMPGEIYESAILDGASEWKTFYRIMFPLASPVVFSICIVMSVQIWNQFFMPLIFLQDDQHKTVPLIVMKYTSNLMLSMDKALTASVIATVPILILFMIFSEKILDGVASGGVKG</sequence>
<reference evidence="9 10" key="1">
    <citation type="submission" date="2019-04" db="EMBL/GenBank/DDBJ databases">
        <title>Cohnella sp. nov., isolated from soil.</title>
        <authorList>
            <person name="Kim W."/>
        </authorList>
    </citation>
    <scope>NUCLEOTIDE SEQUENCE [LARGE SCALE GENOMIC DNA]</scope>
    <source>
        <strain evidence="9 10">CAU 1483</strain>
    </source>
</reference>
<evidence type="ECO:0000256" key="1">
    <source>
        <dbReference type="ARBA" id="ARBA00004651"/>
    </source>
</evidence>
<evidence type="ECO:0000256" key="4">
    <source>
        <dbReference type="ARBA" id="ARBA00022692"/>
    </source>
</evidence>
<keyword evidence="6 7" id="KW-0472">Membrane</keyword>
<protein>
    <submittedName>
        <fullName evidence="9">Carbohydrate ABC transporter permease</fullName>
    </submittedName>
</protein>
<evidence type="ECO:0000256" key="7">
    <source>
        <dbReference type="RuleBase" id="RU363032"/>
    </source>
</evidence>
<dbReference type="PANTHER" id="PTHR43744">
    <property type="entry name" value="ABC TRANSPORTER PERMEASE PROTEIN MG189-RELATED-RELATED"/>
    <property type="match status" value="1"/>
</dbReference>
<keyword evidence="2 7" id="KW-0813">Transport</keyword>
<feature type="transmembrane region" description="Helical" evidence="7">
    <location>
        <begin position="184"/>
        <end position="208"/>
    </location>
</feature>
<dbReference type="PANTHER" id="PTHR43744:SF12">
    <property type="entry name" value="ABC TRANSPORTER PERMEASE PROTEIN MG189-RELATED"/>
    <property type="match status" value="1"/>
</dbReference>
<gene>
    <name evidence="9" type="ORF">E5161_07265</name>
</gene>